<keyword evidence="3" id="KW-0813">Transport</keyword>
<dbReference type="SUPFAM" id="SSF56954">
    <property type="entry name" value="Outer membrane efflux proteins (OEP)"/>
    <property type="match status" value="1"/>
</dbReference>
<evidence type="ECO:0000313" key="8">
    <source>
        <dbReference type="EMBL" id="MFH6981942.1"/>
    </source>
</evidence>
<dbReference type="PANTHER" id="PTHR30026">
    <property type="entry name" value="OUTER MEMBRANE PROTEIN TOLC"/>
    <property type="match status" value="1"/>
</dbReference>
<protein>
    <submittedName>
        <fullName evidence="8">TolC family protein</fullName>
    </submittedName>
</protein>
<keyword evidence="5" id="KW-0812">Transmembrane</keyword>
<evidence type="ECO:0000256" key="4">
    <source>
        <dbReference type="ARBA" id="ARBA00022452"/>
    </source>
</evidence>
<gene>
    <name evidence="8" type="ORF">ACHKAR_00760</name>
</gene>
<dbReference type="Gene3D" id="1.20.1600.10">
    <property type="entry name" value="Outer membrane efflux proteins (OEP)"/>
    <property type="match status" value="1"/>
</dbReference>
<evidence type="ECO:0000256" key="1">
    <source>
        <dbReference type="ARBA" id="ARBA00004442"/>
    </source>
</evidence>
<keyword evidence="4" id="KW-1134">Transmembrane beta strand</keyword>
<evidence type="ECO:0000256" key="3">
    <source>
        <dbReference type="ARBA" id="ARBA00022448"/>
    </source>
</evidence>
<keyword evidence="6" id="KW-0472">Membrane</keyword>
<keyword evidence="9" id="KW-1185">Reference proteome</keyword>
<dbReference type="EMBL" id="JBIPKE010000007">
    <property type="protein sequence ID" value="MFH6981942.1"/>
    <property type="molecule type" value="Genomic_DNA"/>
</dbReference>
<comment type="subcellular location">
    <subcellularLocation>
        <location evidence="1">Cell outer membrane</location>
    </subcellularLocation>
</comment>
<dbReference type="InterPro" id="IPR003423">
    <property type="entry name" value="OMP_efflux"/>
</dbReference>
<accession>A0ABW7N2V5</accession>
<dbReference type="Pfam" id="PF02321">
    <property type="entry name" value="OEP"/>
    <property type="match status" value="1"/>
</dbReference>
<dbReference type="InterPro" id="IPR051906">
    <property type="entry name" value="TolC-like"/>
</dbReference>
<evidence type="ECO:0000313" key="9">
    <source>
        <dbReference type="Proteomes" id="UP001610063"/>
    </source>
</evidence>
<reference evidence="8 9" key="1">
    <citation type="journal article" date="2013" name="Int. J. Syst. Evol. Microbiol.">
        <title>Marinoscillum luteum sp. nov., isolated from marine sediment.</title>
        <authorList>
            <person name="Cha I.T."/>
            <person name="Park S.J."/>
            <person name="Kim S.J."/>
            <person name="Kim J.G."/>
            <person name="Jung M.Y."/>
            <person name="Shin K.S."/>
            <person name="Kwon K.K."/>
            <person name="Yang S.H."/>
            <person name="Seo Y.S."/>
            <person name="Rhee S.K."/>
        </authorList>
    </citation>
    <scope>NUCLEOTIDE SEQUENCE [LARGE SCALE GENOMIC DNA]</scope>
    <source>
        <strain evidence="8 9">KCTC 23939</strain>
    </source>
</reference>
<name>A0ABW7N2V5_9BACT</name>
<evidence type="ECO:0000256" key="7">
    <source>
        <dbReference type="ARBA" id="ARBA00023237"/>
    </source>
</evidence>
<dbReference type="RefSeq" id="WP_395415768.1">
    <property type="nucleotide sequence ID" value="NZ_JBIPKE010000007.1"/>
</dbReference>
<dbReference type="PANTHER" id="PTHR30026:SF20">
    <property type="entry name" value="OUTER MEMBRANE PROTEIN TOLC"/>
    <property type="match status" value="1"/>
</dbReference>
<sequence length="463" mass="52478">MKYYTLLILFIAGGWLARAQEPLSLSDAIAIGLDKNYDIRIEKRNVDVATNNNSWGEAGILPSISLDLQSQNSIRNQQSDNQFFGGQLFPGFELNDQRAYALTPSLQVSWLIFQGNKAIISKRRLDQLQAESMQNADVVVSNTLQAIILAYYMAALEKERLDAFEKQLALSRDRYDYTNTKYEMGSAVTTDLLLEENNYLTDSANYINQMLTYHNAIRALNVLLVSDDINKDYTLTDDLKLEEYDYQYEDLEAVMLSENVDLKKIYISQSILETQVRQSRADLFPTVRLNGGYNWNRSVSDLTSATYIGPNPDYENPPEPLVSKSGTYFANFTLSFNLFNGGKVNRAIRNSIVQEDIGNLRIDQLETSLKRSLSEAYERYQIRKQLYGINALNERSAATNLSISQEKFKGGTINSFDYRVVQNNHLAATNQKLQALYNLIDSKVELMRLTGGLISENGSVSDQ</sequence>
<dbReference type="Proteomes" id="UP001610063">
    <property type="component" value="Unassembled WGS sequence"/>
</dbReference>
<proteinExistence type="inferred from homology"/>
<comment type="similarity">
    <text evidence="2">Belongs to the outer membrane factor (OMF) (TC 1.B.17) family.</text>
</comment>
<keyword evidence="7" id="KW-0998">Cell outer membrane</keyword>
<evidence type="ECO:0000256" key="2">
    <source>
        <dbReference type="ARBA" id="ARBA00007613"/>
    </source>
</evidence>
<organism evidence="8 9">
    <name type="scientific">Marinoscillum luteum</name>
    <dbReference type="NCBI Taxonomy" id="861051"/>
    <lineage>
        <taxon>Bacteria</taxon>
        <taxon>Pseudomonadati</taxon>
        <taxon>Bacteroidota</taxon>
        <taxon>Cytophagia</taxon>
        <taxon>Cytophagales</taxon>
        <taxon>Reichenbachiellaceae</taxon>
        <taxon>Marinoscillum</taxon>
    </lineage>
</organism>
<evidence type="ECO:0000256" key="6">
    <source>
        <dbReference type="ARBA" id="ARBA00023136"/>
    </source>
</evidence>
<evidence type="ECO:0000256" key="5">
    <source>
        <dbReference type="ARBA" id="ARBA00022692"/>
    </source>
</evidence>
<comment type="caution">
    <text evidence="8">The sequence shown here is derived from an EMBL/GenBank/DDBJ whole genome shotgun (WGS) entry which is preliminary data.</text>
</comment>